<keyword evidence="2" id="KW-1185">Reference proteome</keyword>
<protein>
    <submittedName>
        <fullName evidence="1">Uncharacterized protein</fullName>
    </submittedName>
</protein>
<gene>
    <name evidence="1" type="ORF">SOJ16_002063</name>
</gene>
<evidence type="ECO:0000313" key="1">
    <source>
        <dbReference type="EMBL" id="WPX08197.1"/>
    </source>
</evidence>
<dbReference type="EMBL" id="CP139957">
    <property type="protein sequence ID" value="WPX08197.1"/>
    <property type="molecule type" value="Genomic_DNA"/>
</dbReference>
<dbReference type="Proteomes" id="UP001322744">
    <property type="component" value="Chromosome"/>
</dbReference>
<proteinExistence type="predicted"/>
<reference evidence="1 2" key="1">
    <citation type="submission" date="2023-12" db="EMBL/GenBank/DDBJ databases">
        <authorList>
            <person name="Manesh M.J.H."/>
            <person name="Bing R.G."/>
            <person name="Willard D.J."/>
            <person name="Kelly R.M."/>
        </authorList>
    </citation>
    <scope>NUCLEOTIDE SEQUENCE [LARGE SCALE GENOMIC DNA]</scope>
    <source>
        <strain evidence="1 2">DSM 8977</strain>
    </source>
</reference>
<sequence length="103" mass="13000">MVKEITWEEHMQRKLKRAKQRYQKLSNKPHRIKRFLPWWKYGVWNSERTKIYYYSKRKTTAKQITHRKERTLERQIISLCKSSEREVYIPDSKKLIDFWWLVL</sequence>
<dbReference type="RefSeq" id="WP_045175488.1">
    <property type="nucleotide sequence ID" value="NZ_CP139957.1"/>
</dbReference>
<evidence type="ECO:0000313" key="2">
    <source>
        <dbReference type="Proteomes" id="UP001322744"/>
    </source>
</evidence>
<organism evidence="1 2">
    <name type="scientific">Anaerocellum danielii</name>
    <dbReference type="NCBI Taxonomy" id="1387557"/>
    <lineage>
        <taxon>Bacteria</taxon>
        <taxon>Bacillati</taxon>
        <taxon>Bacillota</taxon>
        <taxon>Bacillota incertae sedis</taxon>
        <taxon>Caldicellulosiruptorales</taxon>
        <taxon>Caldicellulosiruptoraceae</taxon>
        <taxon>Anaerocellum</taxon>
    </lineage>
</organism>
<name>A0ABZ0TYA6_9FIRM</name>
<accession>A0ABZ0TYA6</accession>